<evidence type="ECO:0000256" key="6">
    <source>
        <dbReference type="SAM" id="Phobius"/>
    </source>
</evidence>
<comment type="caution">
    <text evidence="8">The sequence shown here is derived from an EMBL/GenBank/DDBJ whole genome shotgun (WGS) entry which is preliminary data.</text>
</comment>
<keyword evidence="2" id="KW-0217">Developmental protein</keyword>
<dbReference type="Pfam" id="PF22985">
    <property type="entry name" value="KH_BICC1"/>
    <property type="match status" value="2"/>
</dbReference>
<feature type="region of interest" description="Disordered" evidence="5">
    <location>
        <begin position="1"/>
        <end position="61"/>
    </location>
</feature>
<dbReference type="PROSITE" id="PS50084">
    <property type="entry name" value="KH_TYPE_1"/>
    <property type="match status" value="1"/>
</dbReference>
<dbReference type="PANTHER" id="PTHR10627:SF59">
    <property type="entry name" value="BICAUDAL C HOMOLOG 2"/>
    <property type="match status" value="1"/>
</dbReference>
<feature type="compositionally biased region" description="Low complexity" evidence="5">
    <location>
        <begin position="729"/>
        <end position="740"/>
    </location>
</feature>
<keyword evidence="3" id="KW-0677">Repeat</keyword>
<feature type="compositionally biased region" description="Basic and acidic residues" evidence="5">
    <location>
        <begin position="1"/>
        <end position="37"/>
    </location>
</feature>
<dbReference type="InterPro" id="IPR047554">
    <property type="entry name" value="BICC1_KH-I_rpt2"/>
</dbReference>
<keyword evidence="6" id="KW-0472">Membrane</keyword>
<evidence type="ECO:0000313" key="9">
    <source>
        <dbReference type="Proteomes" id="UP000034805"/>
    </source>
</evidence>
<feature type="region of interest" description="Disordered" evidence="5">
    <location>
        <begin position="724"/>
        <end position="791"/>
    </location>
</feature>
<feature type="region of interest" description="Disordered" evidence="5">
    <location>
        <begin position="874"/>
        <end position="911"/>
    </location>
</feature>
<dbReference type="Gene3D" id="1.10.150.50">
    <property type="entry name" value="Transcription Factor, Ets-1"/>
    <property type="match status" value="1"/>
</dbReference>
<dbReference type="AlphaFoldDB" id="A0A0P7VTP8"/>
<dbReference type="InterPro" id="IPR013761">
    <property type="entry name" value="SAM/pointed_sf"/>
</dbReference>
<feature type="compositionally biased region" description="Low complexity" evidence="5">
    <location>
        <begin position="767"/>
        <end position="784"/>
    </location>
</feature>
<dbReference type="Proteomes" id="UP000034805">
    <property type="component" value="Unassembled WGS sequence"/>
</dbReference>
<evidence type="ECO:0000256" key="2">
    <source>
        <dbReference type="ARBA" id="ARBA00022473"/>
    </source>
</evidence>
<name>A0A0P7VTP8_SCLFO</name>
<dbReference type="Pfam" id="PF00013">
    <property type="entry name" value="KH_1"/>
    <property type="match status" value="1"/>
</dbReference>
<dbReference type="CDD" id="cd22421">
    <property type="entry name" value="KH-I_BICC1_rpt2"/>
    <property type="match status" value="1"/>
</dbReference>
<dbReference type="InterPro" id="IPR004087">
    <property type="entry name" value="KH_dom"/>
</dbReference>
<comment type="similarity">
    <text evidence="1">Belongs to the BicC family.</text>
</comment>
<evidence type="ECO:0000256" key="5">
    <source>
        <dbReference type="SAM" id="MobiDB-lite"/>
    </source>
</evidence>
<dbReference type="SUPFAM" id="SSF54791">
    <property type="entry name" value="Eukaryotic type KH-domain (KH-domain type I)"/>
    <property type="match status" value="2"/>
</dbReference>
<dbReference type="PROSITE" id="PS50105">
    <property type="entry name" value="SAM_DOMAIN"/>
    <property type="match status" value="1"/>
</dbReference>
<evidence type="ECO:0000256" key="1">
    <source>
        <dbReference type="ARBA" id="ARBA00007662"/>
    </source>
</evidence>
<dbReference type="STRING" id="113540.ENSSFOP00015004768"/>
<dbReference type="GO" id="GO:0005737">
    <property type="term" value="C:cytoplasm"/>
    <property type="evidence" value="ECO:0007669"/>
    <property type="project" value="TreeGrafter"/>
</dbReference>
<dbReference type="InterPro" id="IPR001660">
    <property type="entry name" value="SAM"/>
</dbReference>
<dbReference type="SMART" id="SM00454">
    <property type="entry name" value="SAM"/>
    <property type="match status" value="1"/>
</dbReference>
<dbReference type="SUPFAM" id="SSF47769">
    <property type="entry name" value="SAM/Pointed domain"/>
    <property type="match status" value="1"/>
</dbReference>
<evidence type="ECO:0000256" key="3">
    <source>
        <dbReference type="ARBA" id="ARBA00022737"/>
    </source>
</evidence>
<sequence>MASSAEDRPEHSLHKSDSPAHSEPHAEPGRDSSRQEDEVGEEKEDSTKMNPEPRDPDWVEERFRIDRKKLEMMLHRVCVQGAGGAGARGGKKSGESEDHLRQTAPPDEDGMTGEEFFEKVMIETDTQIKWPSKLKIGAKSKKDPHVKVEGKRHNVMKAKKKILDLLETKVNKVTLKIDVTHTEHSHVIGKGGGNIKKVMEVTACHIHFPDSNRHNGTGEKSNQVSIAGPVEGVESARRRIRDLQPLVLTFDLPMALAPQSMPEVTSPVVQHVAQAFGVSVTFQQQPKFYSSSCMVRGLQGNCASVKKATCVLMELLLGAENHATVSAQLDIGSHQHLLLLGHSGASFLSVMHLTQTQIILPDLSAPQSTPSLLIQGAPDGVCLARQQLLGGSEGSHSAAAECLPVCLMFDMRENGEVDSRKLAQIMQNLGVFISIKPKVKQTAKSVVVKTLERNVGNLYEARRFLLGLEASELTSSTMKPICDVSLTSLGNHWLNLMMQQLRLLDPIAATRPEGVVGALLQVKPRPSPPPGLSGVHEEGDILLKGTDPKPAKSEFVNIAFIASFRLVNAEVNSVNKERRNSKREDIVEKVSDSTSNKDYDYERKKLLATRGRNKWSASFIITLLYYDCTAPSAGFFAVRLCLFALFFCFLGCICLYGRMCPNAFLNGLPCAFAWFRARVCSAMQKKPVETEVRTPTDTWSGLGFSKSMPEEAIKELRSISRRNPRSYLGTSSTQTWTSQGSRDRLYSGSNSDNWRERRASSPPSSPAPHSSCSSSSNYSSSSRSSTDRPSENYLSCSNYFEGVLSGSRAQKTTDDLPELFSQLGLSKYIDIFQQQEIDFQTFLTLSDADLKEVGVSTFGARRKMLLAISDLNKSRRKPVDPPTVKSGYLEGGASGRLPRIMDMDAASQSSR</sequence>
<feature type="transmembrane region" description="Helical" evidence="6">
    <location>
        <begin position="636"/>
        <end position="656"/>
    </location>
</feature>
<gene>
    <name evidence="8" type="ORF">Z043_103082</name>
</gene>
<keyword evidence="6" id="KW-0812">Transmembrane</keyword>
<accession>A0A0P7VTP8</accession>
<dbReference type="InterPro" id="IPR037974">
    <property type="entry name" value="BICC1_SAM_dom"/>
</dbReference>
<dbReference type="InterPro" id="IPR047549">
    <property type="entry name" value="BICC1_KH-I_rpt1"/>
</dbReference>
<feature type="region of interest" description="Disordered" evidence="5">
    <location>
        <begin position="82"/>
        <end position="112"/>
    </location>
</feature>
<dbReference type="PANTHER" id="PTHR10627">
    <property type="entry name" value="SCP160"/>
    <property type="match status" value="1"/>
</dbReference>
<dbReference type="GO" id="GO:0003723">
    <property type="term" value="F:RNA binding"/>
    <property type="evidence" value="ECO:0007669"/>
    <property type="project" value="UniProtKB-UniRule"/>
</dbReference>
<reference evidence="8 9" key="1">
    <citation type="submission" date="2015-08" db="EMBL/GenBank/DDBJ databases">
        <title>The genome of the Asian arowana (Scleropages formosus).</title>
        <authorList>
            <person name="Tan M.H."/>
            <person name="Gan H.M."/>
            <person name="Croft L.J."/>
            <person name="Austin C.M."/>
        </authorList>
    </citation>
    <scope>NUCLEOTIDE SEQUENCE [LARGE SCALE GENOMIC DNA]</scope>
    <source>
        <strain evidence="8">Aro1</strain>
    </source>
</reference>
<evidence type="ECO:0000256" key="4">
    <source>
        <dbReference type="PROSITE-ProRule" id="PRU00117"/>
    </source>
</evidence>
<dbReference type="Gene3D" id="3.30.310.270">
    <property type="match status" value="2"/>
</dbReference>
<protein>
    <submittedName>
        <fullName evidence="8">Protein bicaudal C-like</fullName>
    </submittedName>
</protein>
<dbReference type="InterPro" id="IPR004088">
    <property type="entry name" value="KH_dom_type_1"/>
</dbReference>
<dbReference type="Pfam" id="PF00536">
    <property type="entry name" value="SAM_1"/>
    <property type="match status" value="1"/>
</dbReference>
<organism evidence="8 9">
    <name type="scientific">Scleropages formosus</name>
    <name type="common">Asian bonytongue</name>
    <name type="synonym">Osteoglossum formosum</name>
    <dbReference type="NCBI Taxonomy" id="113540"/>
    <lineage>
        <taxon>Eukaryota</taxon>
        <taxon>Metazoa</taxon>
        <taxon>Chordata</taxon>
        <taxon>Craniata</taxon>
        <taxon>Vertebrata</taxon>
        <taxon>Euteleostomi</taxon>
        <taxon>Actinopterygii</taxon>
        <taxon>Neopterygii</taxon>
        <taxon>Teleostei</taxon>
        <taxon>Osteoglossocephala</taxon>
        <taxon>Osteoglossomorpha</taxon>
        <taxon>Osteoglossiformes</taxon>
        <taxon>Osteoglossidae</taxon>
        <taxon>Scleropages</taxon>
    </lineage>
</organism>
<proteinExistence type="inferred from homology"/>
<dbReference type="CDD" id="cd22420">
    <property type="entry name" value="KH-I_BICC1_rpt1"/>
    <property type="match status" value="1"/>
</dbReference>
<feature type="domain" description="SAM" evidence="7">
    <location>
        <begin position="811"/>
        <end position="874"/>
    </location>
</feature>
<keyword evidence="6" id="KW-1133">Transmembrane helix</keyword>
<dbReference type="EMBL" id="JARO02000757">
    <property type="protein sequence ID" value="KPP77496.1"/>
    <property type="molecule type" value="Genomic_DNA"/>
</dbReference>
<dbReference type="Pfam" id="PF24234">
    <property type="entry name" value="KH_BICC1_1st"/>
    <property type="match status" value="1"/>
</dbReference>
<dbReference type="InterPro" id="IPR036612">
    <property type="entry name" value="KH_dom_type_1_sf"/>
</dbReference>
<feature type="compositionally biased region" description="Basic and acidic residues" evidence="5">
    <location>
        <begin position="92"/>
        <end position="101"/>
    </location>
</feature>
<feature type="compositionally biased region" description="Basic and acidic residues" evidence="5">
    <location>
        <begin position="45"/>
        <end position="61"/>
    </location>
</feature>
<keyword evidence="4" id="KW-0694">RNA-binding</keyword>
<evidence type="ECO:0000259" key="7">
    <source>
        <dbReference type="PROSITE" id="PS50105"/>
    </source>
</evidence>
<dbReference type="CDD" id="cd09520">
    <property type="entry name" value="SAM_BICC1"/>
    <property type="match status" value="1"/>
</dbReference>
<dbReference type="InterPro" id="IPR054727">
    <property type="entry name" value="BICC1_KH"/>
</dbReference>
<evidence type="ECO:0000313" key="8">
    <source>
        <dbReference type="EMBL" id="KPP77496.1"/>
    </source>
</evidence>
<dbReference type="SMART" id="SM00322">
    <property type="entry name" value="KH"/>
    <property type="match status" value="2"/>
</dbReference>
<feature type="non-terminal residue" evidence="8">
    <location>
        <position position="911"/>
    </location>
</feature>